<accession>W9CPD7</accession>
<dbReference type="AlphaFoldDB" id="W9CPD7"/>
<feature type="region of interest" description="Disordered" evidence="1">
    <location>
        <begin position="134"/>
        <end position="170"/>
    </location>
</feature>
<protein>
    <submittedName>
        <fullName evidence="2">Uncharacterized protein</fullName>
    </submittedName>
</protein>
<evidence type="ECO:0000313" key="2">
    <source>
        <dbReference type="EMBL" id="ESZ97893.1"/>
    </source>
</evidence>
<keyword evidence="3" id="KW-1185">Reference proteome</keyword>
<feature type="region of interest" description="Disordered" evidence="1">
    <location>
        <begin position="351"/>
        <end position="400"/>
    </location>
</feature>
<feature type="compositionally biased region" description="Polar residues" evidence="1">
    <location>
        <begin position="368"/>
        <end position="382"/>
    </location>
</feature>
<dbReference type="OrthoDB" id="3526483at2759"/>
<gene>
    <name evidence="2" type="ORF">SBOR_1769</name>
</gene>
<organism evidence="2 3">
    <name type="scientific">Sclerotinia borealis (strain F-4128)</name>
    <dbReference type="NCBI Taxonomy" id="1432307"/>
    <lineage>
        <taxon>Eukaryota</taxon>
        <taxon>Fungi</taxon>
        <taxon>Dikarya</taxon>
        <taxon>Ascomycota</taxon>
        <taxon>Pezizomycotina</taxon>
        <taxon>Leotiomycetes</taxon>
        <taxon>Helotiales</taxon>
        <taxon>Sclerotiniaceae</taxon>
        <taxon>Sclerotinia</taxon>
    </lineage>
</organism>
<proteinExistence type="predicted"/>
<feature type="compositionally biased region" description="Polar residues" evidence="1">
    <location>
        <begin position="140"/>
        <end position="153"/>
    </location>
</feature>
<evidence type="ECO:0000256" key="1">
    <source>
        <dbReference type="SAM" id="MobiDB-lite"/>
    </source>
</evidence>
<name>W9CPD7_SCLBF</name>
<reference evidence="2 3" key="1">
    <citation type="journal article" date="2014" name="Genome Announc.">
        <title>Draft genome sequence of Sclerotinia borealis, a psychrophilic plant pathogenic fungus.</title>
        <authorList>
            <person name="Mardanov A.V."/>
            <person name="Beletsky A.V."/>
            <person name="Kadnikov V.V."/>
            <person name="Ignatov A.N."/>
            <person name="Ravin N.V."/>
        </authorList>
    </citation>
    <scope>NUCLEOTIDE SEQUENCE [LARGE SCALE GENOMIC DNA]</scope>
    <source>
        <strain evidence="3">F-4157</strain>
    </source>
</reference>
<dbReference type="HOGENOM" id="CLU_649175_0_0_1"/>
<evidence type="ECO:0000313" key="3">
    <source>
        <dbReference type="Proteomes" id="UP000019487"/>
    </source>
</evidence>
<sequence>MFSKGTRIAFNGIFRHENKDFRLVENMDQTILRELFFDICHSSNPSEHADITPAVRGVRDARKFFFVSCNYHDPEYVIVCIYSKLRDFDWNNQASINNLNTFRKAAITEACGVFAFGGDGKPLTADEVEAILDARRPKKQNTGESMVTGTTNAPDKEGQDDGEVSTSSEMQGETIAVNPVQPVTQIFQPQPAAQLFQFQFTYTPHPWERAAQPQHYGAYAQNGPQQVIAHPRTKDTLPLDLVSKATASLQFLCRLNQVTTNCRTKGMGCINNVVTRRASVLSRPKDTECIDNMVTRPALILYRPKDTGCLSLVNKIPTSSRIVGTDFLSRFSKIVTSFRTKALQAFNNVDSKATQGGNVGTDAGEVASRNTSNVPSHQNHQGASVEADDGDVAPQGNPNTMTRQELADAFQEPDLTFEDSMGL</sequence>
<dbReference type="Proteomes" id="UP000019487">
    <property type="component" value="Unassembled WGS sequence"/>
</dbReference>
<dbReference type="EMBL" id="AYSA01000065">
    <property type="protein sequence ID" value="ESZ97893.1"/>
    <property type="molecule type" value="Genomic_DNA"/>
</dbReference>
<comment type="caution">
    <text evidence="2">The sequence shown here is derived from an EMBL/GenBank/DDBJ whole genome shotgun (WGS) entry which is preliminary data.</text>
</comment>